<gene>
    <name evidence="2" type="ORF">CQA63_09260</name>
</gene>
<dbReference type="EMBL" id="NXLR01000047">
    <property type="protein sequence ID" value="RDU58767.1"/>
    <property type="molecule type" value="Genomic_DNA"/>
</dbReference>
<sequence>CTFKPLPLIEKEKRESASDSLRDSSLDSQAQNDKLTTFTRNPNSNSSALTQYGRNNTSQLESKIDNLVYQLYGLSEEEIKIIKIG</sequence>
<comment type="caution">
    <text evidence="2">The sequence shown here is derived from an EMBL/GenBank/DDBJ whole genome shotgun (WGS) entry which is preliminary data.</text>
</comment>
<reference evidence="2 3" key="1">
    <citation type="submission" date="2018-04" db="EMBL/GenBank/DDBJ databases">
        <title>Novel Campyloabacter and Helicobacter Species and Strains.</title>
        <authorList>
            <person name="Mannion A.J."/>
            <person name="Shen Z."/>
            <person name="Fox J.G."/>
        </authorList>
    </citation>
    <scope>NUCLEOTIDE SEQUENCE [LARGE SCALE GENOMIC DNA]</scope>
    <source>
        <strain evidence="2 3">MIT 98-6070</strain>
    </source>
</reference>
<keyword evidence="3" id="KW-1185">Reference proteome</keyword>
<feature type="non-terminal residue" evidence="2">
    <location>
        <position position="1"/>
    </location>
</feature>
<accession>A0A3D8I110</accession>
<dbReference type="Proteomes" id="UP000256599">
    <property type="component" value="Unassembled WGS sequence"/>
</dbReference>
<evidence type="ECO:0000256" key="1">
    <source>
        <dbReference type="SAM" id="MobiDB-lite"/>
    </source>
</evidence>
<feature type="region of interest" description="Disordered" evidence="1">
    <location>
        <begin position="12"/>
        <end position="56"/>
    </location>
</feature>
<evidence type="ECO:0000313" key="3">
    <source>
        <dbReference type="Proteomes" id="UP000256599"/>
    </source>
</evidence>
<feature type="compositionally biased region" description="Polar residues" evidence="1">
    <location>
        <begin position="32"/>
        <end position="56"/>
    </location>
</feature>
<dbReference type="AlphaFoldDB" id="A0A3D8I110"/>
<feature type="compositionally biased region" description="Basic and acidic residues" evidence="1">
    <location>
        <begin position="12"/>
        <end position="25"/>
    </location>
</feature>
<protein>
    <submittedName>
        <fullName evidence="2">Uncharacterized protein</fullName>
    </submittedName>
</protein>
<evidence type="ECO:0000313" key="2">
    <source>
        <dbReference type="EMBL" id="RDU58767.1"/>
    </source>
</evidence>
<organism evidence="2 3">
    <name type="scientific">Helicobacter marmotae</name>
    <dbReference type="NCBI Taxonomy" id="152490"/>
    <lineage>
        <taxon>Bacteria</taxon>
        <taxon>Pseudomonadati</taxon>
        <taxon>Campylobacterota</taxon>
        <taxon>Epsilonproteobacteria</taxon>
        <taxon>Campylobacterales</taxon>
        <taxon>Helicobacteraceae</taxon>
        <taxon>Helicobacter</taxon>
    </lineage>
</organism>
<name>A0A3D8I110_9HELI</name>
<proteinExistence type="predicted"/>